<protein>
    <submittedName>
        <fullName evidence="1">Uncharacterized protein</fullName>
    </submittedName>
</protein>
<dbReference type="EMBL" id="BDES01000002">
    <property type="protein sequence ID" value="GCD51394.1"/>
    <property type="molecule type" value="Genomic_DNA"/>
</dbReference>
<dbReference type="RefSeq" id="WP_124294883.1">
    <property type="nucleotide sequence ID" value="NZ_BDES01000002.1"/>
</dbReference>
<dbReference type="AlphaFoldDB" id="A0A401WQ39"/>
<comment type="caution">
    <text evidence="1">The sequence shown here is derived from an EMBL/GenBank/DDBJ whole genome shotgun (WGS) entry which is preliminary data.</text>
</comment>
<accession>A0A401WQ39</accession>
<evidence type="ECO:0000313" key="1">
    <source>
        <dbReference type="EMBL" id="GCD51394.1"/>
    </source>
</evidence>
<proteinExistence type="predicted"/>
<reference evidence="1 2" key="1">
    <citation type="submission" date="2016-06" db="EMBL/GenBank/DDBJ databases">
        <title>Acetobacter pasteurianus NBRC 3188 whole genome sequencing project.</title>
        <authorList>
            <person name="Matsutani M."/>
            <person name="Shiwa Y."/>
            <person name="Okamoto-Kainuma A."/>
            <person name="Ishikawa M."/>
            <person name="Koizumi Y."/>
            <person name="Yoshikawa H."/>
            <person name="Yakushi T."/>
            <person name="Matsushita K."/>
        </authorList>
    </citation>
    <scope>NUCLEOTIDE SEQUENCE [LARGE SCALE GENOMIC DNA]</scope>
    <source>
        <strain evidence="1 2">NBRC 3188</strain>
    </source>
</reference>
<sequence length="332" mass="38041">MRGEFLGVQSLLMAEVFEPLFEFIEENEIEVEDLWLDIFQSALPRPAPPVEPTYQDYNDTGAIYLPEDIDKWIAFEEAMERYRAALEPFNNSNPDDELARDYICDFFNDAPSEYAIVETLEKAFKPFDDAGGDQLSNTYFVAVQTFIEKFSLRYDVRRPSFNRRMAIYPTLPGLFTKMLRDLRLSSNQNAALTALMAAFEHTIRDLHDERSPLKIKQCIAAQFNLLEAMLSQHPNILAYNANMENRIPQGRRANTFGAMCDKADVWPHNKVMEAAKAIYNFASDYPGIRHGGTPANQLREVDMRDLLSISVILTGFSPYLSPTMDPEKIYLD</sequence>
<name>A0A401WQ39_ACEPA</name>
<evidence type="ECO:0000313" key="2">
    <source>
        <dbReference type="Proteomes" id="UP000287300"/>
    </source>
</evidence>
<organism evidence="1 2">
    <name type="scientific">Acetobacter pasteurianus NBRC 3188</name>
    <dbReference type="NCBI Taxonomy" id="1226663"/>
    <lineage>
        <taxon>Bacteria</taxon>
        <taxon>Pseudomonadati</taxon>
        <taxon>Pseudomonadota</taxon>
        <taxon>Alphaproteobacteria</taxon>
        <taxon>Acetobacterales</taxon>
        <taxon>Acetobacteraceae</taxon>
        <taxon>Acetobacter</taxon>
    </lineage>
</organism>
<dbReference type="Proteomes" id="UP000287300">
    <property type="component" value="Unassembled WGS sequence"/>
</dbReference>
<gene>
    <name evidence="1" type="ORF">NBRC3188_0091</name>
</gene>